<gene>
    <name evidence="5" type="ORF">C1H87_22890</name>
</gene>
<keyword evidence="2" id="KW-0175">Coiled coil</keyword>
<dbReference type="SUPFAM" id="SSF46894">
    <property type="entry name" value="C-terminal effector domain of the bipartite response regulators"/>
    <property type="match status" value="1"/>
</dbReference>
<feature type="chain" id="PRO_5014681911" evidence="4">
    <location>
        <begin position="21"/>
        <end position="625"/>
    </location>
</feature>
<dbReference type="SMART" id="SM00028">
    <property type="entry name" value="TPR"/>
    <property type="match status" value="5"/>
</dbReference>
<evidence type="ECO:0000256" key="3">
    <source>
        <dbReference type="SAM" id="Phobius"/>
    </source>
</evidence>
<dbReference type="InterPro" id="IPR019734">
    <property type="entry name" value="TPR_rpt"/>
</dbReference>
<dbReference type="InterPro" id="IPR016032">
    <property type="entry name" value="Sig_transdc_resp-reg_C-effctor"/>
</dbReference>
<dbReference type="PANTHER" id="PTHR10098:SF112">
    <property type="entry name" value="SLR0380 PROTEIN"/>
    <property type="match status" value="1"/>
</dbReference>
<evidence type="ECO:0000256" key="2">
    <source>
        <dbReference type="SAM" id="Coils"/>
    </source>
</evidence>
<keyword evidence="6" id="KW-1185">Reference proteome</keyword>
<feature type="signal peptide" evidence="4">
    <location>
        <begin position="1"/>
        <end position="20"/>
    </location>
</feature>
<dbReference type="SUPFAM" id="SSF48452">
    <property type="entry name" value="TPR-like"/>
    <property type="match status" value="2"/>
</dbReference>
<organism evidence="5 6">
    <name type="scientific">Flavivirga eckloniae</name>
    <dbReference type="NCBI Taxonomy" id="1803846"/>
    <lineage>
        <taxon>Bacteria</taxon>
        <taxon>Pseudomonadati</taxon>
        <taxon>Bacteroidota</taxon>
        <taxon>Flavobacteriia</taxon>
        <taxon>Flavobacteriales</taxon>
        <taxon>Flavobacteriaceae</taxon>
        <taxon>Flavivirga</taxon>
    </lineage>
</organism>
<feature type="repeat" description="TPR" evidence="1">
    <location>
        <begin position="322"/>
        <end position="355"/>
    </location>
</feature>
<dbReference type="GO" id="GO:0003677">
    <property type="term" value="F:DNA binding"/>
    <property type="evidence" value="ECO:0007669"/>
    <property type="project" value="InterPro"/>
</dbReference>
<dbReference type="Pfam" id="PF13424">
    <property type="entry name" value="TPR_12"/>
    <property type="match status" value="1"/>
</dbReference>
<reference evidence="5 6" key="1">
    <citation type="submission" date="2018-01" db="EMBL/GenBank/DDBJ databases">
        <title>Complete genome sequence of Flavivirga eckloniae ECD14 isolated from seaweed Ecklonia cava.</title>
        <authorList>
            <person name="Lee J.H."/>
            <person name="Baik K.S."/>
            <person name="Seong C.N."/>
        </authorList>
    </citation>
    <scope>NUCLEOTIDE SEQUENCE [LARGE SCALE GENOMIC DNA]</scope>
    <source>
        <strain evidence="5 6">ECD14</strain>
    </source>
</reference>
<keyword evidence="4" id="KW-0732">Signal</keyword>
<keyword evidence="1" id="KW-0802">TPR repeat</keyword>
<feature type="coiled-coil region" evidence="2">
    <location>
        <begin position="397"/>
        <end position="440"/>
    </location>
</feature>
<feature type="repeat" description="TPR" evidence="1">
    <location>
        <begin position="242"/>
        <end position="275"/>
    </location>
</feature>
<dbReference type="EMBL" id="CP025791">
    <property type="protein sequence ID" value="AUP81408.1"/>
    <property type="molecule type" value="Genomic_DNA"/>
</dbReference>
<dbReference type="GO" id="GO:0006355">
    <property type="term" value="P:regulation of DNA-templated transcription"/>
    <property type="evidence" value="ECO:0007669"/>
    <property type="project" value="InterPro"/>
</dbReference>
<dbReference type="Proteomes" id="UP000235826">
    <property type="component" value="Chromosome"/>
</dbReference>
<dbReference type="PANTHER" id="PTHR10098">
    <property type="entry name" value="RAPSYN-RELATED"/>
    <property type="match status" value="1"/>
</dbReference>
<keyword evidence="3" id="KW-0472">Membrane</keyword>
<dbReference type="Gene3D" id="1.25.40.10">
    <property type="entry name" value="Tetratricopeptide repeat domain"/>
    <property type="match status" value="2"/>
</dbReference>
<keyword evidence="3" id="KW-1133">Transmembrane helix</keyword>
<proteinExistence type="predicted"/>
<dbReference type="OrthoDB" id="1090267at2"/>
<dbReference type="InterPro" id="IPR011990">
    <property type="entry name" value="TPR-like_helical_dom_sf"/>
</dbReference>
<dbReference type="AlphaFoldDB" id="A0A2K9PX44"/>
<keyword evidence="3" id="KW-0812">Transmembrane</keyword>
<dbReference type="RefSeq" id="WP_102758050.1">
    <property type="nucleotide sequence ID" value="NZ_CP025791.1"/>
</dbReference>
<dbReference type="KEGG" id="fek:C1H87_22890"/>
<dbReference type="PROSITE" id="PS50005">
    <property type="entry name" value="TPR"/>
    <property type="match status" value="2"/>
</dbReference>
<name>A0A2K9PX44_9FLAO</name>
<feature type="transmembrane region" description="Helical" evidence="3">
    <location>
        <begin position="443"/>
        <end position="462"/>
    </location>
</feature>
<evidence type="ECO:0000313" key="6">
    <source>
        <dbReference type="Proteomes" id="UP000235826"/>
    </source>
</evidence>
<accession>A0A2K9PX44</accession>
<evidence type="ECO:0000256" key="1">
    <source>
        <dbReference type="PROSITE-ProRule" id="PRU00339"/>
    </source>
</evidence>
<evidence type="ECO:0000256" key="4">
    <source>
        <dbReference type="SAM" id="SignalP"/>
    </source>
</evidence>
<sequence>MRFLLYTFLIAFSLSNTLSAQDQKYTDSLKNAFNKQPDPIEKIKTAQKLFHAFKHKNKEEAFKYVNLGLELSKKNNDKIGEGLSYLSLAYHYRFLPNIDSSRFYFKKSIPTLKNNKKKQWMALNEYAIFETLQGDFDTALKLADEGLKVAIELKHGSHMVDNIQRKSTIYMDNGNFKLAMEEAIKAFKVLDTIVPENRTGKAIALGDIGRIEMLRGNYEKAIEPLKESLEIFKELKREVWVATMYMEVGNVYWYLEDYDEALNNYKESLAIGEAMKRDDYIATNLANMADIYSRKGDHMKALELLEKAQSITEKVGSINNLIINYNQIGDIAYRINDYKRAITNYTKALKLSDSIKALDVMRDSYSGRSKAYEKAGNYINALQDQREYQIVHDSIFNNITAKQIEELKTKYETEKKEAEIAMQEQEIKTLSQEVKISNLRKSLYAGGMISFIIICGLLFFSFKERIKKNRLEREKQEEIYRQEIEFKKKELASQTLHLVQKSTFIQELKENLEKIKKSPELFKVEFRRLVMLLKKESAEDKDWEVFKSYFSEVHNNFDIKLKNIFADISEKEMRLASFLRMNLSTKEIASMLNVLPDSILKSKYRLKKKLNLDKETDLNQFLNSL</sequence>
<dbReference type="Pfam" id="PF13181">
    <property type="entry name" value="TPR_8"/>
    <property type="match status" value="1"/>
</dbReference>
<evidence type="ECO:0000313" key="5">
    <source>
        <dbReference type="EMBL" id="AUP81408.1"/>
    </source>
</evidence>
<protein>
    <submittedName>
        <fullName evidence="5">Uncharacterized protein</fullName>
    </submittedName>
</protein>